<dbReference type="HOGENOM" id="CLU_3003487_0_0_6"/>
<evidence type="ECO:0000313" key="2">
    <source>
        <dbReference type="Proteomes" id="UP000001362"/>
    </source>
</evidence>
<protein>
    <submittedName>
        <fullName evidence="1">Uncharacterized protein</fullName>
    </submittedName>
</protein>
<gene>
    <name evidence="1" type="ordered locus">AFE_0740</name>
</gene>
<keyword evidence="2" id="KW-1185">Reference proteome</keyword>
<dbReference type="PaxDb" id="243159-AFE_0740"/>
<dbReference type="KEGG" id="afr:AFE_0740"/>
<dbReference type="Proteomes" id="UP000001362">
    <property type="component" value="Chromosome"/>
</dbReference>
<dbReference type="EMBL" id="CP001219">
    <property type="protein sequence ID" value="ACK77987.1"/>
    <property type="molecule type" value="Genomic_DNA"/>
</dbReference>
<dbReference type="STRING" id="243159.AFE_0740"/>
<evidence type="ECO:0000313" key="1">
    <source>
        <dbReference type="EMBL" id="ACK77987.1"/>
    </source>
</evidence>
<proteinExistence type="predicted"/>
<accession>B7J636</accession>
<reference evidence="1 2" key="1">
    <citation type="journal article" date="2008" name="BMC Genomics">
        <title>Acidithiobacillus ferrooxidans metabolism: from genome sequence to industrial applications.</title>
        <authorList>
            <person name="Valdes J."/>
            <person name="Pedroso I."/>
            <person name="Quatrini R."/>
            <person name="Dodson R.J."/>
            <person name="Tettelin H."/>
            <person name="Blake R.II."/>
            <person name="Eisen J.A."/>
            <person name="Holmes D.S."/>
        </authorList>
    </citation>
    <scope>NUCLEOTIDE SEQUENCE [LARGE SCALE GENOMIC DNA]</scope>
    <source>
        <strain evidence="2">ATCC 23270 / DSM 14882 / CIP 104768 / NCIMB 8455</strain>
    </source>
</reference>
<sequence length="56" mass="5846">MQKANSARASCEAFAQLVGEISRIPDSVKAGGGGKWLPCTEMPAVLCGHPVFSEVI</sequence>
<organism evidence="1 2">
    <name type="scientific">Acidithiobacillus ferrooxidans (strain ATCC 23270 / DSM 14882 / CIP 104768 / NCIMB 8455)</name>
    <name type="common">Ferrobacillus ferrooxidans (strain ATCC 23270)</name>
    <dbReference type="NCBI Taxonomy" id="243159"/>
    <lineage>
        <taxon>Bacteria</taxon>
        <taxon>Pseudomonadati</taxon>
        <taxon>Pseudomonadota</taxon>
        <taxon>Acidithiobacillia</taxon>
        <taxon>Acidithiobacillales</taxon>
        <taxon>Acidithiobacillaceae</taxon>
        <taxon>Acidithiobacillus</taxon>
    </lineage>
</organism>
<dbReference type="AlphaFoldDB" id="B7J636"/>
<name>B7J636_ACIF2</name>